<dbReference type="GO" id="GO:0005634">
    <property type="term" value="C:nucleus"/>
    <property type="evidence" value="ECO:0007669"/>
    <property type="project" value="TreeGrafter"/>
</dbReference>
<dbReference type="GO" id="GO:0000340">
    <property type="term" value="F:RNA 7-methylguanosine cap binding"/>
    <property type="evidence" value="ECO:0007669"/>
    <property type="project" value="InterPro"/>
</dbReference>
<dbReference type="PANTHER" id="PTHR16291">
    <property type="entry name" value="NUCLEAR CAP-BINDING PROTEIN SUBUNIT 3"/>
    <property type="match status" value="1"/>
</dbReference>
<protein>
    <submittedName>
        <fullName evidence="2">Uncharacterized protein</fullName>
    </submittedName>
</protein>
<keyword evidence="3" id="KW-1185">Reference proteome</keyword>
<dbReference type="GO" id="GO:0003729">
    <property type="term" value="F:mRNA binding"/>
    <property type="evidence" value="ECO:0007669"/>
    <property type="project" value="InterPro"/>
</dbReference>
<name>A0A8J5Q2S4_9ASCO</name>
<dbReference type="InterPro" id="IPR019416">
    <property type="entry name" value="NCBP3"/>
</dbReference>
<accession>A0A8J5Q2S4</accession>
<dbReference type="Pfam" id="PF10309">
    <property type="entry name" value="NCBP3"/>
    <property type="match status" value="1"/>
</dbReference>
<dbReference type="PANTHER" id="PTHR16291:SF0">
    <property type="entry name" value="NUCLEAR CAP-BINDING PROTEIN SUBUNIT 3"/>
    <property type="match status" value="1"/>
</dbReference>
<dbReference type="GeneID" id="73472419"/>
<gene>
    <name evidence="2" type="ORF">J8A68_005619</name>
</gene>
<evidence type="ECO:0000313" key="2">
    <source>
        <dbReference type="EMBL" id="KAG7660944.1"/>
    </source>
</evidence>
<reference evidence="2 3" key="1">
    <citation type="journal article" date="2021" name="DNA Res.">
        <title>Genome analysis of Candida subhashii reveals its hybrid nature and dual mitochondrial genome conformations.</title>
        <authorList>
            <person name="Mixao V."/>
            <person name="Hegedusova E."/>
            <person name="Saus E."/>
            <person name="Pryszcz L.P."/>
            <person name="Cillingova A."/>
            <person name="Nosek J."/>
            <person name="Gabaldon T."/>
        </authorList>
    </citation>
    <scope>NUCLEOTIDE SEQUENCE [LARGE SCALE GENOMIC DNA]</scope>
    <source>
        <strain evidence="2 3">CBS 10753</strain>
    </source>
</reference>
<evidence type="ECO:0000313" key="3">
    <source>
        <dbReference type="Proteomes" id="UP000694255"/>
    </source>
</evidence>
<organism evidence="2 3">
    <name type="scientific">[Candida] subhashii</name>
    <dbReference type="NCBI Taxonomy" id="561895"/>
    <lineage>
        <taxon>Eukaryota</taxon>
        <taxon>Fungi</taxon>
        <taxon>Dikarya</taxon>
        <taxon>Ascomycota</taxon>
        <taxon>Saccharomycotina</taxon>
        <taxon>Pichiomycetes</taxon>
        <taxon>Debaryomycetaceae</taxon>
        <taxon>Spathaspora</taxon>
    </lineage>
</organism>
<dbReference type="AlphaFoldDB" id="A0A8J5Q2S4"/>
<sequence>MSESEVAPYGGYLVKTLDEEKEREELLKQQSIDINVNGHPEIIRPEALHLQGVDSLSTDDIKSYIDYYLNYSHVVDDTDDEGIHKVVYQQLPIDEQLIYKVEWINDSSVNIRFQTHKDCSKALKGLSIIPSNPNIETSEKQLESLDDHTYVSSIIQQREGKPYNPIIRFRKQQNLLNRLGLEAEQAKEQFESGDMEEDESSVVIYLRQAFQSDRKVKNASQYSRYYLIHGEPERKPYKPRHKRRDRPSSNRQNQSKEQHEENDDQDLFAGRLAQVGSRRSRESSSQPTDDDDLFAHKMKNRERSRSPMRIDNDHNDTYRER</sequence>
<evidence type="ECO:0000256" key="1">
    <source>
        <dbReference type="SAM" id="MobiDB-lite"/>
    </source>
</evidence>
<dbReference type="OrthoDB" id="422106at2759"/>
<feature type="region of interest" description="Disordered" evidence="1">
    <location>
        <begin position="227"/>
        <end position="321"/>
    </location>
</feature>
<dbReference type="Proteomes" id="UP000694255">
    <property type="component" value="Unassembled WGS sequence"/>
</dbReference>
<comment type="caution">
    <text evidence="2">The sequence shown here is derived from an EMBL/GenBank/DDBJ whole genome shotgun (WGS) entry which is preliminary data.</text>
</comment>
<feature type="compositionally biased region" description="Basic and acidic residues" evidence="1">
    <location>
        <begin position="301"/>
        <end position="321"/>
    </location>
</feature>
<proteinExistence type="predicted"/>
<dbReference type="RefSeq" id="XP_049261177.1">
    <property type="nucleotide sequence ID" value="XM_049409705.1"/>
</dbReference>
<dbReference type="EMBL" id="JAGSYN010000272">
    <property type="protein sequence ID" value="KAG7660944.1"/>
    <property type="molecule type" value="Genomic_DNA"/>
</dbReference>